<comment type="function">
    <text evidence="9">Binds directly to 23S rRNA. The L1 stalk is quite mobile in the ribosome, and is involved in E site tRNA release.</text>
</comment>
<dbReference type="PROSITE" id="PS01199">
    <property type="entry name" value="RIBOSOMAL_L1"/>
    <property type="match status" value="1"/>
</dbReference>
<dbReference type="RefSeq" id="WP_134297041.1">
    <property type="nucleotide sequence ID" value="NZ_CP038013.1"/>
</dbReference>
<keyword evidence="4 9" id="KW-0810">Translation regulation</keyword>
<dbReference type="InterPro" id="IPR016095">
    <property type="entry name" value="Ribosomal_uL1_3-a/b-sand"/>
</dbReference>
<dbReference type="InterPro" id="IPR023674">
    <property type="entry name" value="Ribosomal_uL1-like"/>
</dbReference>
<dbReference type="PANTHER" id="PTHR36427:SF3">
    <property type="entry name" value="LARGE RIBOSOMAL SUBUNIT PROTEIN UL1M"/>
    <property type="match status" value="1"/>
</dbReference>
<evidence type="ECO:0000256" key="3">
    <source>
        <dbReference type="ARBA" id="ARBA00022730"/>
    </source>
</evidence>
<dbReference type="KEGG" id="sgq:SGLAD_v1c00370"/>
<evidence type="ECO:0000313" key="11">
    <source>
        <dbReference type="EMBL" id="QBQ07238.1"/>
    </source>
</evidence>
<dbReference type="HAMAP" id="MF_01318_B">
    <property type="entry name" value="Ribosomal_uL1_B"/>
    <property type="match status" value="1"/>
</dbReference>
<evidence type="ECO:0000256" key="6">
    <source>
        <dbReference type="ARBA" id="ARBA00022980"/>
    </source>
</evidence>
<evidence type="ECO:0000256" key="2">
    <source>
        <dbReference type="ARBA" id="ARBA00022491"/>
    </source>
</evidence>
<evidence type="ECO:0000313" key="12">
    <source>
        <dbReference type="Proteomes" id="UP000294309"/>
    </source>
</evidence>
<dbReference type="InterPro" id="IPR028364">
    <property type="entry name" value="Ribosomal_uL1/biogenesis"/>
</dbReference>
<gene>
    <name evidence="9 11" type="primary">rplA</name>
    <name evidence="11" type="ORF">SGLAD_v1c00370</name>
</gene>
<keyword evidence="5 9" id="KW-0694">RNA-binding</keyword>
<comment type="function">
    <text evidence="9">Protein L1 is also a translational repressor protein, it controls the translation of the L11 operon by binding to its mRNA.</text>
</comment>
<name>A0A4P7AHT8_9MOLU</name>
<dbReference type="Gene3D" id="3.30.190.20">
    <property type="match status" value="1"/>
</dbReference>
<evidence type="ECO:0000256" key="5">
    <source>
        <dbReference type="ARBA" id="ARBA00022884"/>
    </source>
</evidence>
<evidence type="ECO:0000256" key="7">
    <source>
        <dbReference type="ARBA" id="ARBA00023274"/>
    </source>
</evidence>
<evidence type="ECO:0000256" key="9">
    <source>
        <dbReference type="HAMAP-Rule" id="MF_01318"/>
    </source>
</evidence>
<keyword evidence="7 9" id="KW-0687">Ribonucleoprotein</keyword>
<keyword evidence="9" id="KW-0820">tRNA-binding</keyword>
<keyword evidence="3 9" id="KW-0699">rRNA-binding</keyword>
<organism evidence="11 12">
    <name type="scientific">Spiroplasma gladiatoris</name>
    <dbReference type="NCBI Taxonomy" id="2143"/>
    <lineage>
        <taxon>Bacteria</taxon>
        <taxon>Bacillati</taxon>
        <taxon>Mycoplasmatota</taxon>
        <taxon>Mollicutes</taxon>
        <taxon>Entomoplasmatales</taxon>
        <taxon>Spiroplasmataceae</taxon>
        <taxon>Spiroplasma</taxon>
    </lineage>
</organism>
<dbReference type="EMBL" id="CP038013">
    <property type="protein sequence ID" value="QBQ07238.1"/>
    <property type="molecule type" value="Genomic_DNA"/>
</dbReference>
<evidence type="ECO:0000256" key="8">
    <source>
        <dbReference type="ARBA" id="ARBA00035241"/>
    </source>
</evidence>
<accession>A0A4P7AHT8</accession>
<comment type="subunit">
    <text evidence="9">Part of the 50S ribosomal subunit.</text>
</comment>
<dbReference type="AlphaFoldDB" id="A0A4P7AHT8"/>
<keyword evidence="12" id="KW-1185">Reference proteome</keyword>
<dbReference type="InterPro" id="IPR002143">
    <property type="entry name" value="Ribosomal_uL1"/>
</dbReference>
<sequence>MPKLSKKLKVANAKVDKTKLYPINDAIKLAKETSITKFDSTVEIAFNLNVDPRHADQQIRGAIVLPGGTGKSQKVLVLTKTKAKEAQESGAEFVGAEELIQKIQKDNWFDFDVIVATPEMMAELGKIGKILGPKGLMPNPKTGTVTVDVKKAVDEIKKGKVEYRTDKEGNIHSILGKVSFKEEELLKNYQALIDVIKKAKPAAVKGTYIKNISVTTTMGPGIKVLIEN</sequence>
<dbReference type="Proteomes" id="UP000294309">
    <property type="component" value="Chromosome"/>
</dbReference>
<dbReference type="SUPFAM" id="SSF56808">
    <property type="entry name" value="Ribosomal protein L1"/>
    <property type="match status" value="1"/>
</dbReference>
<dbReference type="Pfam" id="PF00687">
    <property type="entry name" value="Ribosomal_L1"/>
    <property type="match status" value="1"/>
</dbReference>
<reference evidence="11 12" key="1">
    <citation type="submission" date="2019-03" db="EMBL/GenBank/DDBJ databases">
        <title>Complete genome sequence of Spiroplasma gladiatoris TG-1 (DSM 22552).</title>
        <authorList>
            <person name="Lin Y.-C."/>
            <person name="Chou L."/>
            <person name="Kuo C.-H."/>
        </authorList>
    </citation>
    <scope>NUCLEOTIDE SEQUENCE [LARGE SCALE GENOMIC DNA]</scope>
    <source>
        <strain evidence="11 12">TG-1</strain>
    </source>
</reference>
<proteinExistence type="inferred from homology"/>
<keyword evidence="2 9" id="KW-0678">Repressor</keyword>
<dbReference type="GO" id="GO:0006412">
    <property type="term" value="P:translation"/>
    <property type="evidence" value="ECO:0007669"/>
    <property type="project" value="UniProtKB-UniRule"/>
</dbReference>
<dbReference type="GO" id="GO:0006417">
    <property type="term" value="P:regulation of translation"/>
    <property type="evidence" value="ECO:0007669"/>
    <property type="project" value="UniProtKB-KW"/>
</dbReference>
<dbReference type="NCBIfam" id="TIGR01169">
    <property type="entry name" value="rplA_bact"/>
    <property type="match status" value="1"/>
</dbReference>
<evidence type="ECO:0000256" key="10">
    <source>
        <dbReference type="RuleBase" id="RU000659"/>
    </source>
</evidence>
<keyword evidence="6 9" id="KW-0689">Ribosomal protein</keyword>
<dbReference type="PIRSF" id="PIRSF002155">
    <property type="entry name" value="Ribosomal_L1"/>
    <property type="match status" value="1"/>
</dbReference>
<dbReference type="InterPro" id="IPR023673">
    <property type="entry name" value="Ribosomal_uL1_CS"/>
</dbReference>
<dbReference type="GO" id="GO:0019843">
    <property type="term" value="F:rRNA binding"/>
    <property type="evidence" value="ECO:0007669"/>
    <property type="project" value="UniProtKB-UniRule"/>
</dbReference>
<dbReference type="InterPro" id="IPR005878">
    <property type="entry name" value="Ribosom_uL1_bac-type"/>
</dbReference>
<dbReference type="GO" id="GO:0003735">
    <property type="term" value="F:structural constituent of ribosome"/>
    <property type="evidence" value="ECO:0007669"/>
    <property type="project" value="InterPro"/>
</dbReference>
<comment type="similarity">
    <text evidence="1 9 10">Belongs to the universal ribosomal protein uL1 family.</text>
</comment>
<evidence type="ECO:0000256" key="4">
    <source>
        <dbReference type="ARBA" id="ARBA00022845"/>
    </source>
</evidence>
<dbReference type="CDD" id="cd00403">
    <property type="entry name" value="Ribosomal_L1"/>
    <property type="match status" value="1"/>
</dbReference>
<dbReference type="GO" id="GO:0015934">
    <property type="term" value="C:large ribosomal subunit"/>
    <property type="evidence" value="ECO:0007669"/>
    <property type="project" value="InterPro"/>
</dbReference>
<dbReference type="OrthoDB" id="9803740at2"/>
<dbReference type="FunFam" id="3.40.50.790:FF:000001">
    <property type="entry name" value="50S ribosomal protein L1"/>
    <property type="match status" value="1"/>
</dbReference>
<dbReference type="GO" id="GO:0000049">
    <property type="term" value="F:tRNA binding"/>
    <property type="evidence" value="ECO:0007669"/>
    <property type="project" value="UniProtKB-KW"/>
</dbReference>
<protein>
    <recommendedName>
        <fullName evidence="8 9">Large ribosomal subunit protein uL1</fullName>
    </recommendedName>
</protein>
<dbReference type="Gene3D" id="3.40.50.790">
    <property type="match status" value="1"/>
</dbReference>
<dbReference type="PANTHER" id="PTHR36427">
    <property type="entry name" value="54S RIBOSOMAL PROTEIN L1, MITOCHONDRIAL"/>
    <property type="match status" value="1"/>
</dbReference>
<evidence type="ECO:0000256" key="1">
    <source>
        <dbReference type="ARBA" id="ARBA00010531"/>
    </source>
</evidence>